<dbReference type="InterPro" id="IPR039121">
    <property type="entry name" value="NUDT19"/>
</dbReference>
<dbReference type="Proteomes" id="UP000249324">
    <property type="component" value="Unassembled WGS sequence"/>
</dbReference>
<gene>
    <name evidence="8" type="ORF">DIU77_003350</name>
    <name evidence="9" type="ORF">DIU77_18960</name>
</gene>
<evidence type="ECO:0000256" key="5">
    <source>
        <dbReference type="ARBA" id="ARBA00022842"/>
    </source>
</evidence>
<sequence>MRLPAGFEFAPPERPVTPKDAATVMLVRDRDGHLEVFLQQRVSAMAFAAGMTVFPGGAVDRRDADTAVAWAGPDPQYWAETFGCSAELARALVCAAVRETFEECGVLLAGRSADTVVDDAEEFHDVRQRLVSKELSLAEFLDDAGLVLRADLLRPWSSWVTPPQEPKRYDTRFFLAEMPAGQRADGETSEAESTAWARPAQALADLEAGRRQMLPPTAYTLRELDGYRTVAEALAAEREVYRVKPNLVADDQGMRVEFE</sequence>
<dbReference type="GO" id="GO:0046872">
    <property type="term" value="F:metal ion binding"/>
    <property type="evidence" value="ECO:0007669"/>
    <property type="project" value="UniProtKB-KW"/>
</dbReference>
<reference evidence="9" key="1">
    <citation type="submission" date="2018-05" db="EMBL/GenBank/DDBJ databases">
        <authorList>
            <person name="Lanie J.A."/>
            <person name="Ng W.-L."/>
            <person name="Kazmierczak K.M."/>
            <person name="Andrzejewski T.M."/>
            <person name="Davidsen T.M."/>
            <person name="Wayne K.J."/>
            <person name="Tettelin H."/>
            <person name="Glass J.I."/>
            <person name="Rusch D."/>
            <person name="Podicherti R."/>
            <person name="Tsui H.-C.T."/>
            <person name="Winkler M.E."/>
        </authorList>
    </citation>
    <scope>NUCLEOTIDE SEQUENCE</scope>
    <source>
        <strain evidence="9">ZC4RG45</strain>
    </source>
</reference>
<keyword evidence="3" id="KW-0479">Metal-binding</keyword>
<evidence type="ECO:0000256" key="6">
    <source>
        <dbReference type="ARBA" id="ARBA00023211"/>
    </source>
</evidence>
<keyword evidence="6" id="KW-0464">Manganese</keyword>
<dbReference type="PANTHER" id="PTHR12318">
    <property type="entry name" value="TESTOSTERONE-REGULATED PROTEIN RP2"/>
    <property type="match status" value="1"/>
</dbReference>
<reference evidence="8" key="4">
    <citation type="submission" date="2023-08" db="EMBL/GenBank/DDBJ databases">
        <authorList>
            <person name="Guima S.E.S."/>
            <person name="Martins L.F."/>
            <person name="Silva A.M."/>
            <person name="Setubal J.C."/>
        </authorList>
    </citation>
    <scope>NUCLEOTIDE SEQUENCE</scope>
    <source>
        <strain evidence="8">ZC4RG45</strain>
    </source>
</reference>
<reference evidence="8" key="2">
    <citation type="submission" date="2018-05" db="EMBL/GenBank/DDBJ databases">
        <authorList>
            <person name="Moura L."/>
            <person name="Setubal J.C."/>
        </authorList>
    </citation>
    <scope>NUCLEOTIDE SEQUENCE</scope>
    <source>
        <strain evidence="8">ZC4RG45</strain>
    </source>
</reference>
<dbReference type="CDD" id="cd18870">
    <property type="entry name" value="NUDIX_AcylCoAdiphos_Nudt19"/>
    <property type="match status" value="1"/>
</dbReference>
<dbReference type="InterPro" id="IPR015797">
    <property type="entry name" value="NUDIX_hydrolase-like_dom_sf"/>
</dbReference>
<protein>
    <submittedName>
        <fullName evidence="9">NUDIX hydrolase</fullName>
    </submittedName>
</protein>
<comment type="caution">
    <text evidence="9">The sequence shown here is derived from an EMBL/GenBank/DDBJ whole genome shotgun (WGS) entry which is preliminary data.</text>
</comment>
<dbReference type="EMBL" id="QGUI02000021">
    <property type="protein sequence ID" value="MFO7191263.1"/>
    <property type="molecule type" value="Genomic_DNA"/>
</dbReference>
<dbReference type="InterPro" id="IPR000086">
    <property type="entry name" value="NUDIX_hydrolase_dom"/>
</dbReference>
<keyword evidence="5" id="KW-0460">Magnesium</keyword>
<evidence type="ECO:0000256" key="4">
    <source>
        <dbReference type="ARBA" id="ARBA00022801"/>
    </source>
</evidence>
<evidence type="ECO:0000259" key="7">
    <source>
        <dbReference type="PROSITE" id="PS51462"/>
    </source>
</evidence>
<evidence type="ECO:0000256" key="3">
    <source>
        <dbReference type="ARBA" id="ARBA00022723"/>
    </source>
</evidence>
<evidence type="ECO:0000313" key="9">
    <source>
        <dbReference type="EMBL" id="PZM89561.1"/>
    </source>
</evidence>
<accession>A0A2W4ISQ0</accession>
<dbReference type="STRING" id="1111738.GCA_000427905_01218"/>
<comment type="cofactor">
    <cofactor evidence="2">
        <name>Mg(2+)</name>
        <dbReference type="ChEBI" id="CHEBI:18420"/>
    </cofactor>
</comment>
<evidence type="ECO:0000256" key="1">
    <source>
        <dbReference type="ARBA" id="ARBA00001936"/>
    </source>
</evidence>
<comment type="cofactor">
    <cofactor evidence="1">
        <name>Mn(2+)</name>
        <dbReference type="ChEBI" id="CHEBI:29035"/>
    </cofactor>
</comment>
<dbReference type="PROSITE" id="PS51462">
    <property type="entry name" value="NUDIX"/>
    <property type="match status" value="1"/>
</dbReference>
<evidence type="ECO:0000256" key="2">
    <source>
        <dbReference type="ARBA" id="ARBA00001946"/>
    </source>
</evidence>
<name>A0A2W4ISQ0_9PSEU</name>
<dbReference type="PANTHER" id="PTHR12318:SF0">
    <property type="entry name" value="ACYL-COENZYME A DIPHOSPHATASE NUDT19"/>
    <property type="match status" value="1"/>
</dbReference>
<feature type="non-terminal residue" evidence="9">
    <location>
        <position position="259"/>
    </location>
</feature>
<organism evidence="9">
    <name type="scientific">Thermocrispum agreste</name>
    <dbReference type="NCBI Taxonomy" id="37925"/>
    <lineage>
        <taxon>Bacteria</taxon>
        <taxon>Bacillati</taxon>
        <taxon>Actinomycetota</taxon>
        <taxon>Actinomycetes</taxon>
        <taxon>Pseudonocardiales</taxon>
        <taxon>Pseudonocardiaceae</taxon>
        <taxon>Thermocrispum</taxon>
    </lineage>
</organism>
<proteinExistence type="predicted"/>
<reference evidence="8 10" key="3">
    <citation type="journal article" date="2021" name="BMC Genomics">
        <title>Genome-resolved metagenome and metatranscriptome analyses of thermophilic composting reveal key bacterial players and their metabolic interactions.</title>
        <authorList>
            <person name="Braga L.P.P."/>
            <person name="Pereira R.V."/>
            <person name="Martins L.F."/>
            <person name="Moura L.M.S."/>
            <person name="Sanchez F.B."/>
            <person name="Patane J.S.L."/>
            <person name="da Silva A.M."/>
            <person name="Setubal J.C."/>
        </authorList>
    </citation>
    <scope>NUCLEOTIDE SEQUENCE [LARGE SCALE GENOMIC DNA]</scope>
    <source>
        <strain evidence="8">ZC4RG45</strain>
    </source>
</reference>
<dbReference type="SUPFAM" id="SSF55811">
    <property type="entry name" value="Nudix"/>
    <property type="match status" value="1"/>
</dbReference>
<dbReference type="Gene3D" id="3.90.79.10">
    <property type="entry name" value="Nucleoside Triphosphate Pyrophosphohydrolase"/>
    <property type="match status" value="1"/>
</dbReference>
<feature type="domain" description="Nudix hydrolase" evidence="7">
    <location>
        <begin position="18"/>
        <end position="219"/>
    </location>
</feature>
<dbReference type="AlphaFoldDB" id="A0A2W4ISQ0"/>
<keyword evidence="4 9" id="KW-0378">Hydrolase</keyword>
<dbReference type="GO" id="GO:0016818">
    <property type="term" value="F:hydrolase activity, acting on acid anhydrides, in phosphorus-containing anhydrides"/>
    <property type="evidence" value="ECO:0007669"/>
    <property type="project" value="InterPro"/>
</dbReference>
<evidence type="ECO:0000313" key="8">
    <source>
        <dbReference type="EMBL" id="MFO7191263.1"/>
    </source>
</evidence>
<evidence type="ECO:0000313" key="10">
    <source>
        <dbReference type="Proteomes" id="UP000249324"/>
    </source>
</evidence>
<dbReference type="EMBL" id="QGUI01000954">
    <property type="protein sequence ID" value="PZM89561.1"/>
    <property type="molecule type" value="Genomic_DNA"/>
</dbReference>